<sequence length="449" mass="47740">MDPVTLGMAKADASKKYAPMGGAAAALMSKLEAGKENASMVIFGDSTGDETNIANRWPRRTAQWLAAKYPQYTVNFRHWDKVNADLTPTGSYSALGAGKSEVIQTGTGTGNAGGPFVLDIWNGSASGSAPAYNLAASRWQVMAIPISPVPDLVFINHGHNAGGSSGAQFRYLLMQLTRSVQSLWPQAGIIVTAQNPMGVGVGDYALDLQRARAVISLAATEGYGLVNILQTYLNNPSYDAQWLNPADHLHPSDAGSVVWTNEVTKQLASSTSVVPQAPKAQRDSVWVPASQFAAFSTGMTAQPTLAVVNDQAQMWGFPAAQLSSVIADVSLPTHWTTFDAYLLWCVASTSGKTASTVVSWRLLRQTVMTPKAYPMGAGVQIPSAWVDPGVQSRNPSNGTAYQTVTSLIAQQSSALERVQAVRLQRNGNNGTDNIAETAYVRGVLFVQSS</sequence>
<evidence type="ECO:0000313" key="1">
    <source>
        <dbReference type="EMBL" id="AZS11724.1"/>
    </source>
</evidence>
<dbReference type="SUPFAM" id="SSF52266">
    <property type="entry name" value="SGNH hydrolase"/>
    <property type="match status" value="1"/>
</dbReference>
<dbReference type="KEGG" id="vg:55009930"/>
<accession>A0A3S9UN09</accession>
<keyword evidence="2" id="KW-1185">Reference proteome</keyword>
<dbReference type="InterPro" id="IPR036514">
    <property type="entry name" value="SGNH_hydro_sf"/>
</dbReference>
<dbReference type="Proteomes" id="UP000287918">
    <property type="component" value="Segment"/>
</dbReference>
<dbReference type="GeneID" id="55009930"/>
<dbReference type="EMBL" id="MK279899">
    <property type="protein sequence ID" value="AZS11724.1"/>
    <property type="molecule type" value="Genomic_DNA"/>
</dbReference>
<dbReference type="RefSeq" id="YP_009818586.1">
    <property type="nucleotide sequence ID" value="NC_048140.1"/>
</dbReference>
<protein>
    <submittedName>
        <fullName evidence="1">Esterase</fullName>
    </submittedName>
</protein>
<name>A0A3S9UN09_9CAUD</name>
<dbReference type="CDD" id="cd00229">
    <property type="entry name" value="SGNH_hydrolase"/>
    <property type="match status" value="1"/>
</dbReference>
<organism evidence="1 2">
    <name type="scientific">Arthrobacter phage Maja</name>
    <dbReference type="NCBI Taxonomy" id="2499009"/>
    <lineage>
        <taxon>Viruses</taxon>
        <taxon>Duplodnaviria</taxon>
        <taxon>Heunggongvirae</taxon>
        <taxon>Uroviricota</taxon>
        <taxon>Caudoviricetes</taxon>
        <taxon>Majavirus</taxon>
        <taxon>Majavirus maja</taxon>
    </lineage>
</organism>
<evidence type="ECO:0000313" key="2">
    <source>
        <dbReference type="Proteomes" id="UP000287918"/>
    </source>
</evidence>
<gene>
    <name evidence="1" type="primary">26</name>
    <name evidence="1" type="ORF">PBI_MAJA_26</name>
</gene>
<dbReference type="Gene3D" id="3.40.50.1110">
    <property type="entry name" value="SGNH hydrolase"/>
    <property type="match status" value="1"/>
</dbReference>
<proteinExistence type="predicted"/>
<reference evidence="1 2" key="1">
    <citation type="submission" date="2018-12" db="EMBL/GenBank/DDBJ databases">
        <authorList>
            <person name="Rimple P.A."/>
            <person name="Stoner T.H."/>
            <person name="Garlena R.A."/>
            <person name="Russell D.A."/>
            <person name="Pope W.H."/>
            <person name="Jacobs-Sera D."/>
            <person name="Hatfull G.F."/>
        </authorList>
    </citation>
    <scope>NUCLEOTIDE SEQUENCE [LARGE SCALE GENOMIC DNA]</scope>
</reference>